<organism evidence="1 2">
    <name type="scientific">Salix dunnii</name>
    <dbReference type="NCBI Taxonomy" id="1413687"/>
    <lineage>
        <taxon>Eukaryota</taxon>
        <taxon>Viridiplantae</taxon>
        <taxon>Streptophyta</taxon>
        <taxon>Embryophyta</taxon>
        <taxon>Tracheophyta</taxon>
        <taxon>Spermatophyta</taxon>
        <taxon>Magnoliopsida</taxon>
        <taxon>eudicotyledons</taxon>
        <taxon>Gunneridae</taxon>
        <taxon>Pentapetalae</taxon>
        <taxon>rosids</taxon>
        <taxon>fabids</taxon>
        <taxon>Malpighiales</taxon>
        <taxon>Salicaceae</taxon>
        <taxon>Saliceae</taxon>
        <taxon>Salix</taxon>
    </lineage>
</organism>
<comment type="caution">
    <text evidence="1">The sequence shown here is derived from an EMBL/GenBank/DDBJ whole genome shotgun (WGS) entry which is preliminary data.</text>
</comment>
<evidence type="ECO:0000313" key="1">
    <source>
        <dbReference type="EMBL" id="KAF9677575.1"/>
    </source>
</evidence>
<protein>
    <submittedName>
        <fullName evidence="1">Uncharacterized protein</fullName>
    </submittedName>
</protein>
<gene>
    <name evidence="1" type="ORF">SADUNF_Sadunf08G0122000</name>
</gene>
<dbReference type="AlphaFoldDB" id="A0A835K088"/>
<accession>A0A835K088</accession>
<dbReference type="Proteomes" id="UP000657918">
    <property type="component" value="Chromosome 8"/>
</dbReference>
<name>A0A835K088_9ROSI</name>
<evidence type="ECO:0000313" key="2">
    <source>
        <dbReference type="Proteomes" id="UP000657918"/>
    </source>
</evidence>
<reference evidence="1 2" key="1">
    <citation type="submission" date="2020-10" db="EMBL/GenBank/DDBJ databases">
        <title>Plant Genome Project.</title>
        <authorList>
            <person name="Zhang R.-G."/>
        </authorList>
    </citation>
    <scope>NUCLEOTIDE SEQUENCE [LARGE SCALE GENOMIC DNA]</scope>
    <source>
        <strain evidence="1">FAFU-HL-1</strain>
        <tissue evidence="1">Leaf</tissue>
    </source>
</reference>
<sequence length="96" mass="10750">MFIRLEELEVMCIQYLQLQQQIMLSVCLRKSERSMKDIAEGSSTGVFSHSFSGNLRSRRRSCASSCSPSMRSCPSDSGVLCKKLWVHLIQQVGCSG</sequence>
<proteinExistence type="predicted"/>
<keyword evidence="2" id="KW-1185">Reference proteome</keyword>
<dbReference type="EMBL" id="JADGMS010000008">
    <property type="protein sequence ID" value="KAF9677575.1"/>
    <property type="molecule type" value="Genomic_DNA"/>
</dbReference>